<feature type="compositionally biased region" description="Polar residues" evidence="1">
    <location>
        <begin position="259"/>
        <end position="273"/>
    </location>
</feature>
<dbReference type="OrthoDB" id="3251668at2759"/>
<reference evidence="3" key="1">
    <citation type="submission" date="2022-03" db="EMBL/GenBank/DDBJ databases">
        <authorList>
            <person name="Legras J.-L."/>
            <person name="Devillers H."/>
            <person name="Grondin C."/>
        </authorList>
    </citation>
    <scope>NUCLEOTIDE SEQUENCE</scope>
    <source>
        <strain evidence="3">CLIB 1423</strain>
    </source>
</reference>
<dbReference type="PROSITE" id="PS50048">
    <property type="entry name" value="ZN2_CY6_FUNGAL_2"/>
    <property type="match status" value="1"/>
</dbReference>
<comment type="caution">
    <text evidence="3">The sequence shown here is derived from an EMBL/GenBank/DDBJ whole genome shotgun (WGS) entry which is preliminary data.</text>
</comment>
<keyword evidence="4" id="KW-1185">Reference proteome</keyword>
<feature type="compositionally biased region" description="Low complexity" evidence="1">
    <location>
        <begin position="280"/>
        <end position="290"/>
    </location>
</feature>
<dbReference type="EMBL" id="CAKXYY010000001">
    <property type="protein sequence ID" value="CAH2350121.1"/>
    <property type="molecule type" value="Genomic_DNA"/>
</dbReference>
<dbReference type="SUPFAM" id="SSF57701">
    <property type="entry name" value="Zn2/Cys6 DNA-binding domain"/>
    <property type="match status" value="1"/>
</dbReference>
<feature type="region of interest" description="Disordered" evidence="1">
    <location>
        <begin position="197"/>
        <end position="217"/>
    </location>
</feature>
<dbReference type="GO" id="GO:0000981">
    <property type="term" value="F:DNA-binding transcription factor activity, RNA polymerase II-specific"/>
    <property type="evidence" value="ECO:0007669"/>
    <property type="project" value="InterPro"/>
</dbReference>
<name>A0A9P0QK45_9ASCO</name>
<proteinExistence type="predicted"/>
<dbReference type="Pfam" id="PF00172">
    <property type="entry name" value="Zn_clus"/>
    <property type="match status" value="1"/>
</dbReference>
<dbReference type="Gene3D" id="4.10.240.10">
    <property type="entry name" value="Zn(2)-C6 fungal-type DNA-binding domain"/>
    <property type="match status" value="1"/>
</dbReference>
<dbReference type="InterPro" id="IPR001138">
    <property type="entry name" value="Zn2Cys6_DnaBD"/>
</dbReference>
<dbReference type="GO" id="GO:0008270">
    <property type="term" value="F:zinc ion binding"/>
    <property type="evidence" value="ECO:0007669"/>
    <property type="project" value="InterPro"/>
</dbReference>
<organism evidence="3 4">
    <name type="scientific">[Candida] railenensis</name>
    <dbReference type="NCBI Taxonomy" id="45579"/>
    <lineage>
        <taxon>Eukaryota</taxon>
        <taxon>Fungi</taxon>
        <taxon>Dikarya</taxon>
        <taxon>Ascomycota</taxon>
        <taxon>Saccharomycotina</taxon>
        <taxon>Pichiomycetes</taxon>
        <taxon>Debaryomycetaceae</taxon>
        <taxon>Kurtzmaniella</taxon>
    </lineage>
</organism>
<feature type="compositionally biased region" description="Polar residues" evidence="1">
    <location>
        <begin position="291"/>
        <end position="322"/>
    </location>
</feature>
<evidence type="ECO:0000259" key="2">
    <source>
        <dbReference type="PROSITE" id="PS50048"/>
    </source>
</evidence>
<dbReference type="AlphaFoldDB" id="A0A9P0QK45"/>
<protein>
    <recommendedName>
        <fullName evidence="2">Zn(2)-C6 fungal-type domain-containing protein</fullName>
    </recommendedName>
</protein>
<accession>A0A9P0QK45</accession>
<evidence type="ECO:0000313" key="3">
    <source>
        <dbReference type="EMBL" id="CAH2350121.1"/>
    </source>
</evidence>
<evidence type="ECO:0000256" key="1">
    <source>
        <dbReference type="SAM" id="MobiDB-lite"/>
    </source>
</evidence>
<feature type="domain" description="Zn(2)-C6 fungal-type" evidence="2">
    <location>
        <begin position="421"/>
        <end position="451"/>
    </location>
</feature>
<evidence type="ECO:0000313" key="4">
    <source>
        <dbReference type="Proteomes" id="UP000837801"/>
    </source>
</evidence>
<dbReference type="InterPro" id="IPR036864">
    <property type="entry name" value="Zn2-C6_fun-type_DNA-bd_sf"/>
</dbReference>
<dbReference type="PROSITE" id="PS00463">
    <property type="entry name" value="ZN2_CY6_FUNGAL_1"/>
    <property type="match status" value="1"/>
</dbReference>
<sequence length="493" mass="55163">MGNYQSTKSKSQENHHLGLSGSADLQMFELPDQSFMKQTSNYSIFANNQAMSSNLSITQPDYMHNNHPFNSSETNNFHHQNDLNNNADFLPNIYGINEFEFNNASFESLPAISDKTSQSHSQFDLVDNSDWYPYPYTPTFHDNHSSNFSEGSFTSEYVDGQFLQNSQQNQQQLTLSQTVQQVPQQMAQTAQISQHSQQFSQTVPQQQSLSSSLQQTPVNPNSIAKRNLTMQLQAHSNNSPHSTISPYQHLSGRSTPIAISTNFNESPTPSSNLHHAITFGAGSSANSSSGHQQPPSLIFHSPSTATSTSPIVSSQQYKTLDMNSPILPPQHAFRHNSDSSFNSTNSSIESPRRYPSQSQSPPTSHKLSLHHNNSNLELTPPVFTPSKSISKKLSMTSLSSSDVSKPKKYTRQRLLPRSKDGCWICRIKHLKCDECKPVCKSCQRFGIECDYSEEKPLYVTDKNMRKEKLASIAQVRRSSTTISKKRSKAKLLS</sequence>
<dbReference type="Proteomes" id="UP000837801">
    <property type="component" value="Unassembled WGS sequence"/>
</dbReference>
<dbReference type="CDD" id="cd00067">
    <property type="entry name" value="GAL4"/>
    <property type="match status" value="1"/>
</dbReference>
<feature type="region of interest" description="Disordered" evidence="1">
    <location>
        <begin position="259"/>
        <end position="383"/>
    </location>
</feature>
<dbReference type="SMART" id="SM00066">
    <property type="entry name" value="GAL4"/>
    <property type="match status" value="1"/>
</dbReference>
<gene>
    <name evidence="3" type="ORF">CLIB1423_01S02960</name>
</gene>
<feature type="compositionally biased region" description="Low complexity" evidence="1">
    <location>
        <begin position="338"/>
        <end position="376"/>
    </location>
</feature>